<evidence type="ECO:0000256" key="1">
    <source>
        <dbReference type="SAM" id="MobiDB-lite"/>
    </source>
</evidence>
<keyword evidence="3" id="KW-1185">Reference proteome</keyword>
<accession>A0ABN0C4P4</accession>
<sequence>MAPFPRRSTPAPRHRRHDPSTSSSPGVAIRVITARSAIPHGWGKDGRQVFHSRIGRPGWGCPQVWKNMANLKPCADNCGHEGKS</sequence>
<protein>
    <submittedName>
        <fullName evidence="2">Uncharacterized protein</fullName>
    </submittedName>
</protein>
<reference evidence="2" key="1">
    <citation type="submission" date="2010-08" db="EMBL/GenBank/DDBJ databases">
        <authorList>
            <person name="Weinstock G."/>
            <person name="Sodergren E."/>
            <person name="Clifton S."/>
            <person name="Fulton L."/>
            <person name="Fulton B."/>
            <person name="Courtney L."/>
            <person name="Fronick C."/>
            <person name="Harrison M."/>
            <person name="Strong C."/>
            <person name="Farmer C."/>
            <person name="Delahaunty K."/>
            <person name="Markovic C."/>
            <person name="Hall O."/>
            <person name="Minx P."/>
            <person name="Tomlinson C."/>
            <person name="Mitreva M."/>
            <person name="Hou S."/>
            <person name="Chen J."/>
            <person name="Wollam A."/>
            <person name="Pepin K.H."/>
            <person name="Johnson M."/>
            <person name="Bhonagiri V."/>
            <person name="Zhang X."/>
            <person name="Suruliraj S."/>
            <person name="Warren W."/>
            <person name="Chinwalla A."/>
            <person name="Mardis E.R."/>
            <person name="Wilson R.K."/>
        </authorList>
    </citation>
    <scope>NUCLEOTIDE SEQUENCE [LARGE SCALE GENOMIC DNA]</scope>
    <source>
        <strain evidence="2">HL044PA1</strain>
    </source>
</reference>
<dbReference type="EMBL" id="ADZU01000028">
    <property type="protein sequence ID" value="EFS92120.1"/>
    <property type="molecule type" value="Genomic_DNA"/>
</dbReference>
<feature type="region of interest" description="Disordered" evidence="1">
    <location>
        <begin position="1"/>
        <end position="26"/>
    </location>
</feature>
<evidence type="ECO:0000313" key="2">
    <source>
        <dbReference type="EMBL" id="EFS92120.1"/>
    </source>
</evidence>
<comment type="caution">
    <text evidence="2">The sequence shown here is derived from an EMBL/GenBank/DDBJ whole genome shotgun (WGS) entry which is preliminary data.</text>
</comment>
<proteinExistence type="predicted"/>
<name>A0ABN0C4P4_9ACTN</name>
<dbReference type="Proteomes" id="UP000003179">
    <property type="component" value="Unassembled WGS sequence"/>
</dbReference>
<organism evidence="2 3">
    <name type="scientific">Cutibacterium modestum HL044PA1</name>
    <dbReference type="NCBI Taxonomy" id="765109"/>
    <lineage>
        <taxon>Bacteria</taxon>
        <taxon>Bacillati</taxon>
        <taxon>Actinomycetota</taxon>
        <taxon>Actinomycetes</taxon>
        <taxon>Propionibacteriales</taxon>
        <taxon>Propionibacteriaceae</taxon>
        <taxon>Cutibacterium</taxon>
        <taxon>Cutibacterium modestum</taxon>
    </lineage>
</organism>
<gene>
    <name evidence="2" type="ORF">HMPREF9607_01749</name>
</gene>
<evidence type="ECO:0000313" key="3">
    <source>
        <dbReference type="Proteomes" id="UP000003179"/>
    </source>
</evidence>